<dbReference type="EMBL" id="BNED01000009">
    <property type="protein sequence ID" value="GHI82603.1"/>
    <property type="molecule type" value="Genomic_DNA"/>
</dbReference>
<reference evidence="3" key="1">
    <citation type="submission" date="2023-07" db="EMBL/GenBank/DDBJ databases">
        <title>Whole genome shotgun sequence of Streptomyces spororaveus NBRC 15456.</title>
        <authorList>
            <person name="Komaki H."/>
            <person name="Tamura T."/>
        </authorList>
    </citation>
    <scope>NUCLEOTIDE SEQUENCE [LARGE SCALE GENOMIC DNA]</scope>
    <source>
        <strain evidence="3">NBRC 15456</strain>
    </source>
</reference>
<evidence type="ECO:0000313" key="2">
    <source>
        <dbReference type="EMBL" id="GHI82603.1"/>
    </source>
</evidence>
<organism evidence="2 3">
    <name type="scientific">Streptomyces spororaveus</name>
    <dbReference type="NCBI Taxonomy" id="284039"/>
    <lineage>
        <taxon>Bacteria</taxon>
        <taxon>Bacillati</taxon>
        <taxon>Actinomycetota</taxon>
        <taxon>Actinomycetes</taxon>
        <taxon>Kitasatosporales</taxon>
        <taxon>Streptomycetaceae</taxon>
        <taxon>Streptomyces</taxon>
    </lineage>
</organism>
<evidence type="ECO:0000313" key="3">
    <source>
        <dbReference type="Proteomes" id="UP000608522"/>
    </source>
</evidence>
<proteinExistence type="predicted"/>
<protein>
    <submittedName>
        <fullName evidence="2">Uncharacterized protein</fullName>
    </submittedName>
</protein>
<gene>
    <name evidence="2" type="ORF">Sspor_81640</name>
</gene>
<dbReference type="Proteomes" id="UP000608522">
    <property type="component" value="Unassembled WGS sequence"/>
</dbReference>
<accession>A0ABQ3TQE3</accession>
<comment type="caution">
    <text evidence="2">The sequence shown here is derived from an EMBL/GenBank/DDBJ whole genome shotgun (WGS) entry which is preliminary data.</text>
</comment>
<evidence type="ECO:0000256" key="1">
    <source>
        <dbReference type="SAM" id="MobiDB-lite"/>
    </source>
</evidence>
<feature type="region of interest" description="Disordered" evidence="1">
    <location>
        <begin position="41"/>
        <end position="62"/>
    </location>
</feature>
<keyword evidence="3" id="KW-1185">Reference proteome</keyword>
<sequence length="62" mass="6426">MLIVDAPLVPTRDLTLAEQSENCRYSTNHQAVIDAAPLITTGQVPAGTGPRPQRGAGGGWGV</sequence>
<name>A0ABQ3TQE3_9ACTN</name>